<accession>A0A9N9J7T6</accession>
<evidence type="ECO:0000313" key="3">
    <source>
        <dbReference type="Proteomes" id="UP000789405"/>
    </source>
</evidence>
<dbReference type="AlphaFoldDB" id="A0A9N9J7T6"/>
<proteinExistence type="predicted"/>
<protein>
    <submittedName>
        <fullName evidence="2">18912_t:CDS:1</fullName>
    </submittedName>
</protein>
<feature type="region of interest" description="Disordered" evidence="1">
    <location>
        <begin position="70"/>
        <end position="112"/>
    </location>
</feature>
<evidence type="ECO:0000313" key="2">
    <source>
        <dbReference type="EMBL" id="CAG8763378.1"/>
    </source>
</evidence>
<evidence type="ECO:0000256" key="1">
    <source>
        <dbReference type="SAM" id="MobiDB-lite"/>
    </source>
</evidence>
<name>A0A9N9J7T6_9GLOM</name>
<keyword evidence="3" id="KW-1185">Reference proteome</keyword>
<dbReference type="EMBL" id="CAJVPY010017740">
    <property type="protein sequence ID" value="CAG8763378.1"/>
    <property type="molecule type" value="Genomic_DNA"/>
</dbReference>
<feature type="compositionally biased region" description="Low complexity" evidence="1">
    <location>
        <begin position="72"/>
        <end position="81"/>
    </location>
</feature>
<gene>
    <name evidence="2" type="ORF">DERYTH_LOCUS18026</name>
</gene>
<sequence>MNSKIELKKKFENIKVKDQKDKKYMITISDADKFVLFSHWYFRKSQKKLGSIIDPIIELLTTSKKSIRKLSKTGSSSTTTSKSEKELTPSQPTIAPNKDYQTSQPPTSLATH</sequence>
<organism evidence="2 3">
    <name type="scientific">Dentiscutata erythropus</name>
    <dbReference type="NCBI Taxonomy" id="1348616"/>
    <lineage>
        <taxon>Eukaryota</taxon>
        <taxon>Fungi</taxon>
        <taxon>Fungi incertae sedis</taxon>
        <taxon>Mucoromycota</taxon>
        <taxon>Glomeromycotina</taxon>
        <taxon>Glomeromycetes</taxon>
        <taxon>Diversisporales</taxon>
        <taxon>Gigasporaceae</taxon>
        <taxon>Dentiscutata</taxon>
    </lineage>
</organism>
<feature type="compositionally biased region" description="Polar residues" evidence="1">
    <location>
        <begin position="89"/>
        <end position="112"/>
    </location>
</feature>
<reference evidence="2" key="1">
    <citation type="submission" date="2021-06" db="EMBL/GenBank/DDBJ databases">
        <authorList>
            <person name="Kallberg Y."/>
            <person name="Tangrot J."/>
            <person name="Rosling A."/>
        </authorList>
    </citation>
    <scope>NUCLEOTIDE SEQUENCE</scope>
    <source>
        <strain evidence="2">MA453B</strain>
    </source>
</reference>
<comment type="caution">
    <text evidence="2">The sequence shown here is derived from an EMBL/GenBank/DDBJ whole genome shotgun (WGS) entry which is preliminary data.</text>
</comment>
<dbReference type="Proteomes" id="UP000789405">
    <property type="component" value="Unassembled WGS sequence"/>
</dbReference>